<proteinExistence type="predicted"/>
<accession>A0A9E4K9X2</accession>
<evidence type="ECO:0000313" key="1">
    <source>
        <dbReference type="EMBL" id="MCG7944809.1"/>
    </source>
</evidence>
<dbReference type="AlphaFoldDB" id="A0A9E4K9X2"/>
<comment type="caution">
    <text evidence="1">The sequence shown here is derived from an EMBL/GenBank/DDBJ whole genome shotgun (WGS) entry which is preliminary data.</text>
</comment>
<evidence type="ECO:0000313" key="2">
    <source>
        <dbReference type="Proteomes" id="UP000886667"/>
    </source>
</evidence>
<name>A0A9E4K9X2_9GAMM</name>
<sequence>MIKAYDIELVNGFKTQVYLRENKYKVVDQRVNNDFQIECLIETFDGVKGWVVLNEIH</sequence>
<dbReference type="Proteomes" id="UP000886667">
    <property type="component" value="Unassembled WGS sequence"/>
</dbReference>
<dbReference type="EMBL" id="JAEPCM010000016">
    <property type="protein sequence ID" value="MCG7944809.1"/>
    <property type="molecule type" value="Genomic_DNA"/>
</dbReference>
<protein>
    <submittedName>
        <fullName evidence="1">Uncharacterized protein</fullName>
    </submittedName>
</protein>
<organism evidence="1 2">
    <name type="scientific">Candidatus Thiodiazotropha taylori</name>
    <dbReference type="NCBI Taxonomy" id="2792791"/>
    <lineage>
        <taxon>Bacteria</taxon>
        <taxon>Pseudomonadati</taxon>
        <taxon>Pseudomonadota</taxon>
        <taxon>Gammaproteobacteria</taxon>
        <taxon>Chromatiales</taxon>
        <taxon>Sedimenticolaceae</taxon>
        <taxon>Candidatus Thiodiazotropha</taxon>
    </lineage>
</organism>
<reference evidence="1" key="1">
    <citation type="journal article" date="2021" name="Proc. Natl. Acad. Sci. U.S.A.">
        <title>Global biogeography of chemosynthetic symbionts reveals both localized and globally distributed symbiont groups. .</title>
        <authorList>
            <person name="Osvatic J.T."/>
            <person name="Wilkins L.G.E."/>
            <person name="Leibrecht L."/>
            <person name="Leray M."/>
            <person name="Zauner S."/>
            <person name="Polzin J."/>
            <person name="Camacho Y."/>
            <person name="Gros O."/>
            <person name="van Gils J.A."/>
            <person name="Eisen J.A."/>
            <person name="Petersen J.M."/>
            <person name="Yuen B."/>
        </authorList>
    </citation>
    <scope>NUCLEOTIDE SEQUENCE</scope>
    <source>
        <strain evidence="1">MAGclacostrist064TRANS</strain>
    </source>
</reference>
<gene>
    <name evidence="1" type="ORF">JAZ07_00525</name>
</gene>